<accession>A0A1S3H557</accession>
<dbReference type="SMART" id="SM00027">
    <property type="entry name" value="EH"/>
    <property type="match status" value="3"/>
</dbReference>
<dbReference type="PROSITE" id="PS00018">
    <property type="entry name" value="EF_HAND_1"/>
    <property type="match status" value="1"/>
</dbReference>
<feature type="compositionally biased region" description="Low complexity" evidence="3">
    <location>
        <begin position="747"/>
        <end position="780"/>
    </location>
</feature>
<dbReference type="SMART" id="SM00726">
    <property type="entry name" value="UIM"/>
    <property type="match status" value="2"/>
</dbReference>
<dbReference type="STRING" id="7574.A0A1S3H557"/>
<evidence type="ECO:0000256" key="3">
    <source>
        <dbReference type="SAM" id="MobiDB-lite"/>
    </source>
</evidence>
<feature type="compositionally biased region" description="Polar residues" evidence="3">
    <location>
        <begin position="680"/>
        <end position="690"/>
    </location>
</feature>
<feature type="coiled-coil region" evidence="2">
    <location>
        <begin position="924"/>
        <end position="951"/>
    </location>
</feature>
<dbReference type="CDD" id="cd00176">
    <property type="entry name" value="SPEC"/>
    <property type="match status" value="1"/>
</dbReference>
<dbReference type="InterPro" id="IPR000261">
    <property type="entry name" value="EH_dom"/>
</dbReference>
<feature type="domain" description="EH" evidence="4">
    <location>
        <begin position="15"/>
        <end position="104"/>
    </location>
</feature>
<evidence type="ECO:0000259" key="4">
    <source>
        <dbReference type="PROSITE" id="PS50031"/>
    </source>
</evidence>
<dbReference type="GO" id="GO:0006897">
    <property type="term" value="P:endocytosis"/>
    <property type="evidence" value="ECO:0007669"/>
    <property type="project" value="TreeGrafter"/>
</dbReference>
<evidence type="ECO:0000259" key="5">
    <source>
        <dbReference type="PROSITE" id="PS50222"/>
    </source>
</evidence>
<dbReference type="Pfam" id="PF12763">
    <property type="entry name" value="EH"/>
    <property type="match status" value="3"/>
</dbReference>
<dbReference type="RefSeq" id="XP_013381270.1">
    <property type="nucleotide sequence ID" value="XM_013525816.1"/>
</dbReference>
<keyword evidence="6" id="KW-1185">Reference proteome</keyword>
<feature type="domain" description="EF-hand" evidence="5">
    <location>
        <begin position="14"/>
        <end position="49"/>
    </location>
</feature>
<evidence type="ECO:0000256" key="2">
    <source>
        <dbReference type="SAM" id="Coils"/>
    </source>
</evidence>
<dbReference type="PROSITE" id="PS50330">
    <property type="entry name" value="UIM"/>
    <property type="match status" value="1"/>
</dbReference>
<feature type="compositionally biased region" description="Polar residues" evidence="3">
    <location>
        <begin position="250"/>
        <end position="268"/>
    </location>
</feature>
<dbReference type="GO" id="GO:0016197">
    <property type="term" value="P:endosomal transport"/>
    <property type="evidence" value="ECO:0007669"/>
    <property type="project" value="TreeGrafter"/>
</dbReference>
<name>A0A1S3H557_LINAN</name>
<sequence length="957" mass="102668">MAVNFPPLPQVAGAHSSTYEAYFQQADSNGTGAVGAMEAANFMKKSGLKEKTLSQIWDLADPAGKGYLDKHAFFVALKFIAMAQNGLEVSMANIGAHTPPPKMGEPASPAMQPLGAAPADWAIKTTEKAKYDQIFDGLQPIDGKLSGDKVRPMLLNSKLPVDVLGRVWDLSDIDKDGQLDREEFAIAMHLVYRALENDPVPPALPTNLVPPSKRRSRANSGVNLPGAVPVLPSMSGGGAPTLLPGRSSPAMGSTAASTDLHSGMTSPGPQLPWVVPQAERAKFEALFKTADKDMDGFVLGGEVRDIFIQSGLSQQVLAHIWTLCDIKGTGKLNSDQFALAMHLIQQKLNGVEPPQTLAPEMIPPSMRERSGSLYYLHQRVTSVSPTYQMTQPYHGSPTHRAQLSHTIQGTAVPIMDSKSYIGDYSAVKELDMISKEIEDMKREKIQLEQNKAQRDADIKIRSGEVQTLQKELDAINNTIQQLETQKGEAQKRLDELDDTKSKLELAVKEAREKCEKEQREVDTLRSEIASQEKSLKTQEEDLAKMKIELNTLKQEETELEKKRDNGKLQLNSVEKSIKDSSAQINQTKAKIQQLQETQRNIQETINQYDKLLTNGDISSPEPVLKHTPAPSEGDVASFRATTGGSSPMSSLSGFSTDTGIEDFKEDPFKNHDPFGKDSSDPFTSGNSGDPFQNEDPFKNTQSEDPFKGSDPFKSSGFDSDPFGGDPFKNEFGSSASAKNDPFGGSDPFGSSFPARPASAAAASSDPFGSSFPARPASAAPVTNDPFDPFGGGGGGGGSSKGLGKDGGDLFGSDPFAPTSRSKSESPTPALPPKQRRQPPPRPAPPRTSSKAATATKTDTFEGFSSDPFEGADPFGASSTGGQDPFASSGGGGGMDAFANFADFSPGKFGKSEDAQLAWATVESKKAEEARRKQLEQEQADLELAIKLSKADAGSSEA</sequence>
<dbReference type="GeneID" id="106152297"/>
<dbReference type="PANTHER" id="PTHR11216">
    <property type="entry name" value="EH DOMAIN"/>
    <property type="match status" value="1"/>
</dbReference>
<dbReference type="OrthoDB" id="524326at2759"/>
<dbReference type="InterPro" id="IPR018159">
    <property type="entry name" value="Spectrin/alpha-actinin"/>
</dbReference>
<feature type="domain" description="EH" evidence="4">
    <location>
        <begin position="127"/>
        <end position="215"/>
    </location>
</feature>
<feature type="domain" description="EF-hand" evidence="5">
    <location>
        <begin position="278"/>
        <end position="313"/>
    </location>
</feature>
<dbReference type="InterPro" id="IPR002048">
    <property type="entry name" value="EF_hand_dom"/>
</dbReference>
<gene>
    <name evidence="7 8" type="primary">LOC106152297</name>
</gene>
<keyword evidence="2" id="KW-0175">Coiled coil</keyword>
<dbReference type="GO" id="GO:0030132">
    <property type="term" value="C:clathrin coat of coated pit"/>
    <property type="evidence" value="ECO:0007669"/>
    <property type="project" value="TreeGrafter"/>
</dbReference>
<evidence type="ECO:0000313" key="6">
    <source>
        <dbReference type="Proteomes" id="UP000085678"/>
    </source>
</evidence>
<feature type="compositionally biased region" description="Gly residues" evidence="3">
    <location>
        <begin position="789"/>
        <end position="800"/>
    </location>
</feature>
<reference evidence="7 8" key="1">
    <citation type="submission" date="2025-04" db="UniProtKB">
        <authorList>
            <consortium name="RefSeq"/>
        </authorList>
    </citation>
    <scope>IDENTIFICATION</scope>
    <source>
        <tissue evidence="7 8">Gonads</tissue>
    </source>
</reference>
<feature type="compositionally biased region" description="Basic and acidic residues" evidence="3">
    <location>
        <begin position="661"/>
        <end position="679"/>
    </location>
</feature>
<feature type="region of interest" description="Disordered" evidence="3">
    <location>
        <begin position="612"/>
        <end position="906"/>
    </location>
</feature>
<dbReference type="SUPFAM" id="SSF47473">
    <property type="entry name" value="EF-hand"/>
    <property type="match status" value="3"/>
</dbReference>
<proteinExistence type="predicted"/>
<dbReference type="CDD" id="cd00052">
    <property type="entry name" value="EH"/>
    <property type="match status" value="3"/>
</dbReference>
<evidence type="ECO:0000313" key="7">
    <source>
        <dbReference type="RefSeq" id="XP_013381270.1"/>
    </source>
</evidence>
<dbReference type="InterPro" id="IPR018247">
    <property type="entry name" value="EF_Hand_1_Ca_BS"/>
</dbReference>
<dbReference type="GO" id="GO:0045296">
    <property type="term" value="F:cadherin binding"/>
    <property type="evidence" value="ECO:0007669"/>
    <property type="project" value="TreeGrafter"/>
</dbReference>
<dbReference type="KEGG" id="lak:106152297"/>
<dbReference type="PANTHER" id="PTHR11216:SF176">
    <property type="entry name" value="EPIDERMAL GROWTH FACTOR RECEPTOR PATHWAY SUBSTRATE CLONE 15, ISOFORM A"/>
    <property type="match status" value="1"/>
</dbReference>
<dbReference type="InterPro" id="IPR011992">
    <property type="entry name" value="EF-hand-dom_pair"/>
</dbReference>
<dbReference type="GO" id="GO:0005509">
    <property type="term" value="F:calcium ion binding"/>
    <property type="evidence" value="ECO:0007669"/>
    <property type="project" value="InterPro"/>
</dbReference>
<feature type="region of interest" description="Disordered" evidence="3">
    <location>
        <begin position="235"/>
        <end position="270"/>
    </location>
</feature>
<dbReference type="InterPro" id="IPR003903">
    <property type="entry name" value="UIM_dom"/>
</dbReference>
<dbReference type="Gene3D" id="1.10.287.1490">
    <property type="match status" value="1"/>
</dbReference>
<keyword evidence="1" id="KW-0106">Calcium</keyword>
<organism evidence="6 7">
    <name type="scientific">Lingula anatina</name>
    <name type="common">Brachiopod</name>
    <name type="synonym">Lingula unguis</name>
    <dbReference type="NCBI Taxonomy" id="7574"/>
    <lineage>
        <taxon>Eukaryota</taxon>
        <taxon>Metazoa</taxon>
        <taxon>Spiralia</taxon>
        <taxon>Lophotrochozoa</taxon>
        <taxon>Brachiopoda</taxon>
        <taxon>Linguliformea</taxon>
        <taxon>Lingulata</taxon>
        <taxon>Lingulida</taxon>
        <taxon>Linguloidea</taxon>
        <taxon>Lingulidae</taxon>
        <taxon>Lingula</taxon>
    </lineage>
</organism>
<dbReference type="PROSITE" id="PS50222">
    <property type="entry name" value="EF_HAND_2"/>
    <property type="match status" value="3"/>
</dbReference>
<evidence type="ECO:0000256" key="1">
    <source>
        <dbReference type="ARBA" id="ARBA00022837"/>
    </source>
</evidence>
<dbReference type="SUPFAM" id="SSF57997">
    <property type="entry name" value="Tropomyosin"/>
    <property type="match status" value="1"/>
</dbReference>
<dbReference type="Proteomes" id="UP000085678">
    <property type="component" value="Unplaced"/>
</dbReference>
<feature type="domain" description="EH" evidence="4">
    <location>
        <begin position="279"/>
        <end position="368"/>
    </location>
</feature>
<feature type="compositionally biased region" description="Low complexity" evidence="3">
    <location>
        <begin position="641"/>
        <end position="656"/>
    </location>
</feature>
<evidence type="ECO:0000313" key="8">
    <source>
        <dbReference type="RefSeq" id="XP_013381271.1"/>
    </source>
</evidence>
<dbReference type="AlphaFoldDB" id="A0A1S3H557"/>
<feature type="domain" description="EF-hand" evidence="5">
    <location>
        <begin position="159"/>
        <end position="194"/>
    </location>
</feature>
<dbReference type="Gene3D" id="1.10.238.10">
    <property type="entry name" value="EF-hand"/>
    <property type="match status" value="3"/>
</dbReference>
<dbReference type="RefSeq" id="XP_013381271.1">
    <property type="nucleotide sequence ID" value="XM_013525817.1"/>
</dbReference>
<protein>
    <submittedName>
        <fullName evidence="7">Epidermal growth factor receptor substrate 15-like 1 isoform X1</fullName>
    </submittedName>
    <submittedName>
        <fullName evidence="8">Epidermal growth factor receptor substrate 15-like 1 isoform X2</fullName>
    </submittedName>
</protein>
<dbReference type="PROSITE" id="PS50031">
    <property type="entry name" value="EH"/>
    <property type="match status" value="3"/>
</dbReference>
<feature type="compositionally biased region" description="Low complexity" evidence="3">
    <location>
        <begin position="846"/>
        <end position="857"/>
    </location>
</feature>
<dbReference type="SMART" id="SM00054">
    <property type="entry name" value="EFh"/>
    <property type="match status" value="5"/>
</dbReference>